<keyword evidence="5" id="KW-0539">Nucleus</keyword>
<evidence type="ECO:0000256" key="3">
    <source>
        <dbReference type="ARBA" id="ARBA00023015"/>
    </source>
</evidence>
<feature type="compositionally biased region" description="Polar residues" evidence="6">
    <location>
        <begin position="1"/>
        <end position="18"/>
    </location>
</feature>
<dbReference type="PANTHER" id="PTHR47424:SF6">
    <property type="entry name" value="PROLINE UTILIZATION TRANS-ACTIVATOR"/>
    <property type="match status" value="1"/>
</dbReference>
<dbReference type="SUPFAM" id="SSF57701">
    <property type="entry name" value="Zn2/Cys6 DNA-binding domain"/>
    <property type="match status" value="1"/>
</dbReference>
<feature type="compositionally biased region" description="Polar residues" evidence="6">
    <location>
        <begin position="90"/>
        <end position="100"/>
    </location>
</feature>
<dbReference type="GeneID" id="96905329"/>
<dbReference type="PROSITE" id="PS00463">
    <property type="entry name" value="ZN2_CY6_FUNGAL_1"/>
    <property type="match status" value="1"/>
</dbReference>
<name>G0VJH3_NAUCA</name>
<dbReference type="PANTHER" id="PTHR47424">
    <property type="entry name" value="REGULATORY PROTEIN GAL4"/>
    <property type="match status" value="1"/>
</dbReference>
<accession>G0VJH3</accession>
<protein>
    <recommendedName>
        <fullName evidence="7">Zn(2)-C6 fungal-type domain-containing protein</fullName>
    </recommendedName>
</protein>
<dbReference type="InterPro" id="IPR001138">
    <property type="entry name" value="Zn2Cys6_DnaBD"/>
</dbReference>
<dbReference type="OrthoDB" id="2110361at2759"/>
<dbReference type="AlphaFoldDB" id="G0VJH3"/>
<feature type="compositionally biased region" description="Polar residues" evidence="6">
    <location>
        <begin position="149"/>
        <end position="169"/>
    </location>
</feature>
<feature type="region of interest" description="Disordered" evidence="6">
    <location>
        <begin position="90"/>
        <end position="124"/>
    </location>
</feature>
<feature type="region of interest" description="Disordered" evidence="6">
    <location>
        <begin position="1"/>
        <end position="22"/>
    </location>
</feature>
<evidence type="ECO:0000256" key="2">
    <source>
        <dbReference type="ARBA" id="ARBA00022833"/>
    </source>
</evidence>
<dbReference type="InterPro" id="IPR007219">
    <property type="entry name" value="XnlR_reg_dom"/>
</dbReference>
<dbReference type="FunCoup" id="G0VJH3">
    <property type="interactions" value="665"/>
</dbReference>
<dbReference type="InterPro" id="IPR036864">
    <property type="entry name" value="Zn2-C6_fun-type_DNA-bd_sf"/>
</dbReference>
<evidence type="ECO:0000256" key="5">
    <source>
        <dbReference type="ARBA" id="ARBA00023242"/>
    </source>
</evidence>
<dbReference type="CDD" id="cd12148">
    <property type="entry name" value="fungal_TF_MHR"/>
    <property type="match status" value="1"/>
</dbReference>
<dbReference type="eggNOG" id="ENOG502QTA0">
    <property type="taxonomic scope" value="Eukaryota"/>
</dbReference>
<feature type="domain" description="Zn(2)-C6 fungal-type" evidence="7">
    <location>
        <begin position="28"/>
        <end position="57"/>
    </location>
</feature>
<dbReference type="GO" id="GO:2001158">
    <property type="term" value="P:positive regulation of L-proline catabolic process to L-glutamate"/>
    <property type="evidence" value="ECO:0007669"/>
    <property type="project" value="EnsemblFungi"/>
</dbReference>
<dbReference type="OMA" id="CLVYCQV"/>
<dbReference type="GO" id="GO:0000978">
    <property type="term" value="F:RNA polymerase II cis-regulatory region sequence-specific DNA binding"/>
    <property type="evidence" value="ECO:0007669"/>
    <property type="project" value="EnsemblFungi"/>
</dbReference>
<dbReference type="Pfam" id="PF04082">
    <property type="entry name" value="Fungal_trans"/>
    <property type="match status" value="1"/>
</dbReference>
<evidence type="ECO:0000256" key="4">
    <source>
        <dbReference type="ARBA" id="ARBA00023163"/>
    </source>
</evidence>
<keyword evidence="4" id="KW-0804">Transcription</keyword>
<keyword evidence="9" id="KW-1185">Reference proteome</keyword>
<dbReference type="PROSITE" id="PS50048">
    <property type="entry name" value="ZN2_CY6_FUNGAL_2"/>
    <property type="match status" value="1"/>
</dbReference>
<dbReference type="GO" id="GO:0000972">
    <property type="term" value="P:transcription-dependent tethering of RNA polymerase II gene DNA at nuclear periphery"/>
    <property type="evidence" value="ECO:0007669"/>
    <property type="project" value="EnsemblFungi"/>
</dbReference>
<organism evidence="8 9">
    <name type="scientific">Naumovozyma castellii</name>
    <name type="common">Yeast</name>
    <name type="synonym">Saccharomyces castellii</name>
    <dbReference type="NCBI Taxonomy" id="27288"/>
    <lineage>
        <taxon>Eukaryota</taxon>
        <taxon>Fungi</taxon>
        <taxon>Dikarya</taxon>
        <taxon>Ascomycota</taxon>
        <taxon>Saccharomycotina</taxon>
        <taxon>Saccharomycetes</taxon>
        <taxon>Saccharomycetales</taxon>
        <taxon>Saccharomycetaceae</taxon>
        <taxon>Naumovozyma</taxon>
    </lineage>
</organism>
<dbReference type="GO" id="GO:0008270">
    <property type="term" value="F:zinc ion binding"/>
    <property type="evidence" value="ECO:0007669"/>
    <property type="project" value="InterPro"/>
</dbReference>
<proteinExistence type="predicted"/>
<evidence type="ECO:0000256" key="1">
    <source>
        <dbReference type="ARBA" id="ARBA00022723"/>
    </source>
</evidence>
<sequence>MDKVSQNLSNNDKNNTEPSSKRRPKSLACILCRKRHIKCSGGNPCARCIKHDLKCEYIEPSKKIVVSLKYLQQLQDSLANMKRENVRLQSLVSRSKTGSPLQGKDDNATLKDENTNEGASRRLPLTGLLQESSQMTEFNNNTVEDRQKTGTAITKKLNTNENGSTSSNMKKNEENVDNEEDETIESTFAQRSGRLVETPNGQLYFVGSSSMTLFGLEIQSMVSKYLSEKKFKPLPVNDGRAHITHTIMKDFSNNQNLSFLSSISEPIEKIEKLKDGTHDIILVLNDAAVSNHDHTIKCKLPSYSYSLLLIDTFLSYNDECFYFFNEGIIKHNLKTFYETDRRSYDDNITEAILCCELLLILALGEMYLGTVNNLNGSKNNEKTNDRFLDGSKLPGSGLFKEASKIFNCLFSSEHLECVTKEGGIEVLLLYAFYLQVADCTVASYFYFGQALRACLILGMHVDAQRDTLTRFELEHHRRLWWTVYMFERMLSSKAGLPLSFTDNTISTELPDDFEMSSPPKGCEYFIFPQAEFLSNCVKIVQINAHILNQLYQRQPESNILPILQRIIAQLLQWRNDLSECCQVDFNVPDLKISRLCANLFTEYFQGINLAIRPLLFHFLSLQLKRFKDDDDYNTYLNLQNYSKSISTLLNCSLQASVNTVRSLWYLLGENKLALFGYMDREYLFTSSCTLLLFNATFGIHEQTSEYLDYTLEIFTKMEKLGNNPAGLRKTQLLTMMLNLDFHGIMKDLISKHTVDDDQQTFREELLPEAVKNTMKYFINPTPAPGDNDNYEIKDDSGTPLRKNSISTTSFSNFLNIPTYQTEPLTAKGNEVIENNGNQLDPTNYVDNEGLQELLDNLDRISSSDNKLWEEISGQAMWLGTAMDPTGAAGTELDVNDFLANLP</sequence>
<dbReference type="EMBL" id="HE576759">
    <property type="protein sequence ID" value="CCC71652.1"/>
    <property type="molecule type" value="Genomic_DNA"/>
</dbReference>
<dbReference type="Gene3D" id="4.10.240.10">
    <property type="entry name" value="Zn(2)-C6 fungal-type DNA-binding domain"/>
    <property type="match status" value="1"/>
</dbReference>
<dbReference type="HOGENOM" id="CLU_006926_0_0_1"/>
<dbReference type="STRING" id="1064592.G0VJH3"/>
<keyword evidence="2" id="KW-0862">Zinc</keyword>
<evidence type="ECO:0000256" key="6">
    <source>
        <dbReference type="SAM" id="MobiDB-lite"/>
    </source>
</evidence>
<dbReference type="Pfam" id="PF00172">
    <property type="entry name" value="Zn_clus"/>
    <property type="match status" value="1"/>
</dbReference>
<evidence type="ECO:0000313" key="9">
    <source>
        <dbReference type="Proteomes" id="UP000001640"/>
    </source>
</evidence>
<dbReference type="GO" id="GO:0006351">
    <property type="term" value="P:DNA-templated transcription"/>
    <property type="evidence" value="ECO:0007669"/>
    <property type="project" value="InterPro"/>
</dbReference>
<dbReference type="InParanoid" id="G0VJH3"/>
<dbReference type="SMART" id="SM00066">
    <property type="entry name" value="GAL4"/>
    <property type="match status" value="1"/>
</dbReference>
<dbReference type="Proteomes" id="UP000001640">
    <property type="component" value="Chromosome 8"/>
</dbReference>
<dbReference type="KEGG" id="ncs:NCAS_0H03420"/>
<feature type="compositionally biased region" description="Basic and acidic residues" evidence="6">
    <location>
        <begin position="103"/>
        <end position="114"/>
    </location>
</feature>
<evidence type="ECO:0000313" key="8">
    <source>
        <dbReference type="EMBL" id="CCC71652.1"/>
    </source>
</evidence>
<evidence type="ECO:0000259" key="7">
    <source>
        <dbReference type="PROSITE" id="PS50048"/>
    </source>
</evidence>
<keyword evidence="1" id="KW-0479">Metal-binding</keyword>
<dbReference type="SMART" id="SM00906">
    <property type="entry name" value="Fungal_trans"/>
    <property type="match status" value="1"/>
</dbReference>
<dbReference type="InterPro" id="IPR051127">
    <property type="entry name" value="Fungal_SecMet_Regulators"/>
</dbReference>
<dbReference type="RefSeq" id="XP_003677999.1">
    <property type="nucleotide sequence ID" value="XM_003677951.1"/>
</dbReference>
<keyword evidence="3" id="KW-0805">Transcription regulation</keyword>
<gene>
    <name evidence="8" type="primary">NCAS0H03420</name>
    <name evidence="8" type="ordered locus">NCAS_0H03420</name>
</gene>
<reference key="2">
    <citation type="submission" date="2011-08" db="EMBL/GenBank/DDBJ databases">
        <title>Genome sequence of Naumovozyma castellii.</title>
        <authorList>
            <person name="Gordon J.L."/>
            <person name="Armisen D."/>
            <person name="Proux-Wera E."/>
            <person name="OhEigeartaigh S.S."/>
            <person name="Byrne K.P."/>
            <person name="Wolfe K.H."/>
        </authorList>
    </citation>
    <scope>NUCLEOTIDE SEQUENCE</scope>
    <source>
        <strain>Type strain:CBS 4309</strain>
    </source>
</reference>
<feature type="region of interest" description="Disordered" evidence="6">
    <location>
        <begin position="138"/>
        <end position="181"/>
    </location>
</feature>
<dbReference type="GO" id="GO:0001228">
    <property type="term" value="F:DNA-binding transcription activator activity, RNA polymerase II-specific"/>
    <property type="evidence" value="ECO:0007669"/>
    <property type="project" value="EnsemblFungi"/>
</dbReference>
<reference evidence="8 9" key="1">
    <citation type="journal article" date="2011" name="Proc. Natl. Acad. Sci. U.S.A.">
        <title>Evolutionary erosion of yeast sex chromosomes by mating-type switching accidents.</title>
        <authorList>
            <person name="Gordon J.L."/>
            <person name="Armisen D."/>
            <person name="Proux-Wera E."/>
            <person name="Oheigeartaigh S.S."/>
            <person name="Byrne K.P."/>
            <person name="Wolfe K.H."/>
        </authorList>
    </citation>
    <scope>NUCLEOTIDE SEQUENCE [LARGE SCALE GENOMIC DNA]</scope>
    <source>
        <strain evidence="9">ATCC 76901 / BCRC 22586 / CBS 4309 / NBRC 1992 / NRRL Y-12630</strain>
    </source>
</reference>
<dbReference type="CDD" id="cd00067">
    <property type="entry name" value="GAL4"/>
    <property type="match status" value="1"/>
</dbReference>